<dbReference type="Pfam" id="PF00149">
    <property type="entry name" value="Metallophos"/>
    <property type="match status" value="1"/>
</dbReference>
<dbReference type="EMBL" id="QSRK01000027">
    <property type="protein sequence ID" value="RGL10804.1"/>
    <property type="molecule type" value="Genomic_DNA"/>
</dbReference>
<gene>
    <name evidence="2" type="ORF">DXC80_15480</name>
</gene>
<organism evidence="2 3">
    <name type="scientific">Bacteroides uniformis</name>
    <dbReference type="NCBI Taxonomy" id="820"/>
    <lineage>
        <taxon>Bacteria</taxon>
        <taxon>Pseudomonadati</taxon>
        <taxon>Bacteroidota</taxon>
        <taxon>Bacteroidia</taxon>
        <taxon>Bacteroidales</taxon>
        <taxon>Bacteroidaceae</taxon>
        <taxon>Bacteroides</taxon>
    </lineage>
</organism>
<dbReference type="Proteomes" id="UP000260795">
    <property type="component" value="Unassembled WGS sequence"/>
</dbReference>
<comment type="caution">
    <text evidence="2">The sequence shown here is derived from an EMBL/GenBank/DDBJ whole genome shotgun (WGS) entry which is preliminary data.</text>
</comment>
<evidence type="ECO:0000313" key="3">
    <source>
        <dbReference type="Proteomes" id="UP000260795"/>
    </source>
</evidence>
<accession>A0A3E4QVF6</accession>
<proteinExistence type="predicted"/>
<feature type="domain" description="Calcineurin-like phosphoesterase" evidence="1">
    <location>
        <begin position="9"/>
        <end position="193"/>
    </location>
</feature>
<evidence type="ECO:0000313" key="2">
    <source>
        <dbReference type="EMBL" id="RGL10804.1"/>
    </source>
</evidence>
<dbReference type="GO" id="GO:0016787">
    <property type="term" value="F:hydrolase activity"/>
    <property type="evidence" value="ECO:0007669"/>
    <property type="project" value="InterPro"/>
</dbReference>
<sequence>MIYKLNVETVYCIGDVHGALRGVAGHIKRYDLHDCALIFCGDIGFGFEKDEYYEQVYRKLRPLLSKQNIYLFFLRGNHDNPSFFDDKRIAHKRFTAVSDYSVIQSFALEDVEKTTPTHSVLCVGGATSVDRSLRKQEMQKLAHQYKRFHACDMEHALTHCKQLYWANETPIFDESSLQKLHGQGIHIDAVCTHTCPSFCEPTRKDDIAHFVAIDPTLEQDVNAERDTMDKLYERLIQDGHSLRYWYYGHFHYHSSAYFDNTYFCMIDMERDGIYDMMEVR</sequence>
<dbReference type="InterPro" id="IPR029052">
    <property type="entry name" value="Metallo-depent_PP-like"/>
</dbReference>
<dbReference type="InterPro" id="IPR004843">
    <property type="entry name" value="Calcineurin-like_PHP"/>
</dbReference>
<evidence type="ECO:0000259" key="1">
    <source>
        <dbReference type="Pfam" id="PF00149"/>
    </source>
</evidence>
<dbReference type="Gene3D" id="3.60.21.10">
    <property type="match status" value="1"/>
</dbReference>
<protein>
    <submittedName>
        <fullName evidence="2">Serine/threonine protein phosphatase</fullName>
    </submittedName>
</protein>
<reference evidence="2 3" key="1">
    <citation type="submission" date="2018-08" db="EMBL/GenBank/DDBJ databases">
        <title>A genome reference for cultivated species of the human gut microbiota.</title>
        <authorList>
            <person name="Zou Y."/>
            <person name="Xue W."/>
            <person name="Luo G."/>
        </authorList>
    </citation>
    <scope>NUCLEOTIDE SEQUENCE [LARGE SCALE GENOMIC DNA]</scope>
    <source>
        <strain evidence="2 3">TF08-13</strain>
    </source>
</reference>
<name>A0A3E4QVF6_BACUN</name>
<dbReference type="AlphaFoldDB" id="A0A3E4QVF6"/>
<dbReference type="SUPFAM" id="SSF56300">
    <property type="entry name" value="Metallo-dependent phosphatases"/>
    <property type="match status" value="1"/>
</dbReference>
<dbReference type="RefSeq" id="WP_117681532.1">
    <property type="nucleotide sequence ID" value="NZ_QSRK01000027.1"/>
</dbReference>